<gene>
    <name evidence="7" type="ORF">GCM10010916_08670</name>
</gene>
<comment type="caution">
    <text evidence="7">The sequence shown here is derived from an EMBL/GenBank/DDBJ whole genome shotgun (WGS) entry which is preliminary data.</text>
</comment>
<evidence type="ECO:0000256" key="3">
    <source>
        <dbReference type="ARBA" id="ARBA00023125"/>
    </source>
</evidence>
<dbReference type="CDD" id="cd06267">
    <property type="entry name" value="PBP1_LacI_sugar_binding-like"/>
    <property type="match status" value="1"/>
</dbReference>
<organism evidence="7 8">
    <name type="scientific">Paenibacillus abyssi</name>
    <dbReference type="NCBI Taxonomy" id="1340531"/>
    <lineage>
        <taxon>Bacteria</taxon>
        <taxon>Bacillati</taxon>
        <taxon>Bacillota</taxon>
        <taxon>Bacilli</taxon>
        <taxon>Bacillales</taxon>
        <taxon>Paenibacillaceae</taxon>
        <taxon>Paenibacillus</taxon>
    </lineage>
</organism>
<dbReference type="EMBL" id="BMGR01000002">
    <property type="protein sequence ID" value="GGF93595.1"/>
    <property type="molecule type" value="Genomic_DNA"/>
</dbReference>
<reference evidence="7" key="2">
    <citation type="submission" date="2020-09" db="EMBL/GenBank/DDBJ databases">
        <authorList>
            <person name="Sun Q."/>
            <person name="Zhou Y."/>
        </authorList>
    </citation>
    <scope>NUCLEOTIDE SEQUENCE</scope>
    <source>
        <strain evidence="7">CGMCC 1.12987</strain>
    </source>
</reference>
<proteinExistence type="predicted"/>
<evidence type="ECO:0000259" key="5">
    <source>
        <dbReference type="PROSITE" id="PS50932"/>
    </source>
</evidence>
<keyword evidence="4" id="KW-0804">Transcription</keyword>
<evidence type="ECO:0000313" key="7">
    <source>
        <dbReference type="EMBL" id="GGF93595.1"/>
    </source>
</evidence>
<dbReference type="PROSITE" id="PS50943">
    <property type="entry name" value="HTH_CROC1"/>
    <property type="match status" value="1"/>
</dbReference>
<dbReference type="PRINTS" id="PR00036">
    <property type="entry name" value="HTHLACI"/>
</dbReference>
<evidence type="ECO:0000313" key="8">
    <source>
        <dbReference type="Proteomes" id="UP000644756"/>
    </source>
</evidence>
<keyword evidence="1" id="KW-0678">Repressor</keyword>
<dbReference type="Proteomes" id="UP000644756">
    <property type="component" value="Unassembled WGS sequence"/>
</dbReference>
<reference evidence="7" key="1">
    <citation type="journal article" date="2014" name="Int. J. Syst. Evol. Microbiol.">
        <title>Complete genome sequence of Corynebacterium casei LMG S-19264T (=DSM 44701T), isolated from a smear-ripened cheese.</title>
        <authorList>
            <consortium name="US DOE Joint Genome Institute (JGI-PGF)"/>
            <person name="Walter F."/>
            <person name="Albersmeier A."/>
            <person name="Kalinowski J."/>
            <person name="Ruckert C."/>
        </authorList>
    </citation>
    <scope>NUCLEOTIDE SEQUENCE</scope>
    <source>
        <strain evidence="7">CGMCC 1.12987</strain>
    </source>
</reference>
<dbReference type="CDD" id="cd01392">
    <property type="entry name" value="HTH_LacI"/>
    <property type="match status" value="1"/>
</dbReference>
<dbReference type="GO" id="GO:0000976">
    <property type="term" value="F:transcription cis-regulatory region binding"/>
    <property type="evidence" value="ECO:0007669"/>
    <property type="project" value="TreeGrafter"/>
</dbReference>
<dbReference type="GO" id="GO:0003700">
    <property type="term" value="F:DNA-binding transcription factor activity"/>
    <property type="evidence" value="ECO:0007669"/>
    <property type="project" value="TreeGrafter"/>
</dbReference>
<evidence type="ECO:0000256" key="1">
    <source>
        <dbReference type="ARBA" id="ARBA00022491"/>
    </source>
</evidence>
<keyword evidence="2" id="KW-0805">Transcription regulation</keyword>
<dbReference type="InterPro" id="IPR028082">
    <property type="entry name" value="Peripla_BP_I"/>
</dbReference>
<dbReference type="Gene3D" id="1.10.260.40">
    <property type="entry name" value="lambda repressor-like DNA-binding domains"/>
    <property type="match status" value="1"/>
</dbReference>
<feature type="domain" description="HTH lacI-type" evidence="5">
    <location>
        <begin position="2"/>
        <end position="56"/>
    </location>
</feature>
<dbReference type="InterPro" id="IPR001387">
    <property type="entry name" value="Cro/C1-type_HTH"/>
</dbReference>
<evidence type="ECO:0000256" key="4">
    <source>
        <dbReference type="ARBA" id="ARBA00023163"/>
    </source>
</evidence>
<dbReference type="Pfam" id="PF00356">
    <property type="entry name" value="LacI"/>
    <property type="match status" value="1"/>
</dbReference>
<feature type="domain" description="HTH cro/C1-type" evidence="6">
    <location>
        <begin position="3"/>
        <end position="36"/>
    </location>
</feature>
<keyword evidence="8" id="KW-1185">Reference proteome</keyword>
<dbReference type="InterPro" id="IPR000843">
    <property type="entry name" value="HTH_LacI"/>
</dbReference>
<dbReference type="Gene3D" id="3.40.50.2300">
    <property type="match status" value="2"/>
</dbReference>
<dbReference type="AlphaFoldDB" id="A0A917CN31"/>
<dbReference type="InterPro" id="IPR010982">
    <property type="entry name" value="Lambda_DNA-bd_dom_sf"/>
</dbReference>
<dbReference type="PROSITE" id="PS50932">
    <property type="entry name" value="HTH_LACI_2"/>
    <property type="match status" value="1"/>
</dbReference>
<evidence type="ECO:0000259" key="6">
    <source>
        <dbReference type="PROSITE" id="PS50943"/>
    </source>
</evidence>
<dbReference type="RefSeq" id="WP_188529358.1">
    <property type="nucleotide sequence ID" value="NZ_BMGR01000002.1"/>
</dbReference>
<protein>
    <submittedName>
        <fullName evidence="7">LacI family transcriptional regulator</fullName>
    </submittedName>
</protein>
<dbReference type="SUPFAM" id="SSF47413">
    <property type="entry name" value="lambda repressor-like DNA-binding domains"/>
    <property type="match status" value="1"/>
</dbReference>
<accession>A0A917CN31</accession>
<evidence type="ECO:0000256" key="2">
    <source>
        <dbReference type="ARBA" id="ARBA00023015"/>
    </source>
</evidence>
<dbReference type="PANTHER" id="PTHR30146">
    <property type="entry name" value="LACI-RELATED TRANSCRIPTIONAL REPRESSOR"/>
    <property type="match status" value="1"/>
</dbReference>
<dbReference type="SMART" id="SM00354">
    <property type="entry name" value="HTH_LACI"/>
    <property type="match status" value="1"/>
</dbReference>
<dbReference type="PANTHER" id="PTHR30146:SF148">
    <property type="entry name" value="HTH-TYPE TRANSCRIPTIONAL REPRESSOR PURR-RELATED"/>
    <property type="match status" value="1"/>
</dbReference>
<keyword evidence="3" id="KW-0238">DNA-binding</keyword>
<dbReference type="SUPFAM" id="SSF53822">
    <property type="entry name" value="Periplasmic binding protein-like I"/>
    <property type="match status" value="1"/>
</dbReference>
<dbReference type="InterPro" id="IPR001761">
    <property type="entry name" value="Peripla_BP/Lac1_sug-bd_dom"/>
</dbReference>
<dbReference type="Pfam" id="PF00532">
    <property type="entry name" value="Peripla_BP_1"/>
    <property type="match status" value="1"/>
</dbReference>
<sequence>MATIKDVAKLAGISVSTVSRVLNKSGYVNEETLKKVNLAIKQLNYKPSQIARGMISRKTNTLGLILPDIRNVFFPELARAIEDVAQKQGYSVIVCNSDNDREKEESYFQLLQEKYVDGIILAGEVTDNQVQTLKDRGIAFLVIDTIVDFMPVLSVHTDHINGAFLAVTHLIEQGYRRIAHIRGPAASSTAENRLEGYKQALSKAGIAYDSSLVQMGDYQIESGHDAMNKLLVMSNPPDAVFVANDLMALGAMDIISDRGLKIPDDIGIIGFDGLQLGSVVKPKLSTVAQPIYEIGTIAAEMLIESIRNPEKEKNSVILQPKLVIRDSSTRGKAGD</sequence>
<name>A0A917CN31_9BACL</name>